<gene>
    <name evidence="1" type="ORF">CIHG_05810</name>
</gene>
<organism evidence="1 2">
    <name type="scientific">Coccidioides immitis H538.4</name>
    <dbReference type="NCBI Taxonomy" id="396776"/>
    <lineage>
        <taxon>Eukaryota</taxon>
        <taxon>Fungi</taxon>
        <taxon>Dikarya</taxon>
        <taxon>Ascomycota</taxon>
        <taxon>Pezizomycotina</taxon>
        <taxon>Eurotiomycetes</taxon>
        <taxon>Eurotiomycetidae</taxon>
        <taxon>Onygenales</taxon>
        <taxon>Onygenaceae</taxon>
        <taxon>Coccidioides</taxon>
    </lineage>
</organism>
<evidence type="ECO:0000313" key="2">
    <source>
        <dbReference type="Proteomes" id="UP000054563"/>
    </source>
</evidence>
<sequence>MKAPICRPNSLGVSSYPGRHKILTSTSSLNAYYMSQPLRIHHITDIASCNSKDDLSYDPFIDRIDLVRRCLTEALPRFQDRMRDDSPGYDLGNFCFGGYDHTDPTMQPSKGPDLARHAGPEPVPGFQRTGLDARDPNSLIHMKLDMEVLRIDPLSCIVNYSLVIHT</sequence>
<name>A0A0J8UKL4_COCIT</name>
<reference evidence="2" key="1">
    <citation type="journal article" date="2010" name="Genome Res.">
        <title>Population genomic sequencing of Coccidioides fungi reveals recent hybridization and transposon control.</title>
        <authorList>
            <person name="Neafsey D.E."/>
            <person name="Barker B.M."/>
            <person name="Sharpton T.J."/>
            <person name="Stajich J.E."/>
            <person name="Park D.J."/>
            <person name="Whiston E."/>
            <person name="Hung C.-Y."/>
            <person name="McMahan C."/>
            <person name="White J."/>
            <person name="Sykes S."/>
            <person name="Heiman D."/>
            <person name="Young S."/>
            <person name="Zeng Q."/>
            <person name="Abouelleil A."/>
            <person name="Aftuck L."/>
            <person name="Bessette D."/>
            <person name="Brown A."/>
            <person name="FitzGerald M."/>
            <person name="Lui A."/>
            <person name="Macdonald J.P."/>
            <person name="Priest M."/>
            <person name="Orbach M.J."/>
            <person name="Galgiani J.N."/>
            <person name="Kirkland T.N."/>
            <person name="Cole G.T."/>
            <person name="Birren B.W."/>
            <person name="Henn M.R."/>
            <person name="Taylor J.W."/>
            <person name="Rounsley S.D."/>
        </authorList>
    </citation>
    <scope>NUCLEOTIDE SEQUENCE [LARGE SCALE GENOMIC DNA]</scope>
    <source>
        <strain evidence="2">H538.4</strain>
    </source>
</reference>
<dbReference type="EMBL" id="DS017002">
    <property type="protein sequence ID" value="KMU88043.1"/>
    <property type="molecule type" value="Genomic_DNA"/>
</dbReference>
<protein>
    <submittedName>
        <fullName evidence="1">Uncharacterized protein</fullName>
    </submittedName>
</protein>
<dbReference type="VEuPathDB" id="FungiDB:CIHG_05810"/>
<dbReference type="AlphaFoldDB" id="A0A0J8UKL4"/>
<evidence type="ECO:0000313" key="1">
    <source>
        <dbReference type="EMBL" id="KMU88043.1"/>
    </source>
</evidence>
<dbReference type="Proteomes" id="UP000054563">
    <property type="component" value="Unassembled WGS sequence"/>
</dbReference>
<accession>A0A0J8UKL4</accession>
<proteinExistence type="predicted"/>